<reference evidence="5 6" key="1">
    <citation type="submission" date="2023-10" db="EMBL/GenBank/DDBJ databases">
        <title>Chromosome-scale genome assembly provides insights into flower coloration mechanisms of Canna indica.</title>
        <authorList>
            <person name="Li C."/>
        </authorList>
    </citation>
    <scope>NUCLEOTIDE SEQUENCE [LARGE SCALE GENOMIC DNA]</scope>
    <source>
        <tissue evidence="5">Flower</tissue>
    </source>
</reference>
<feature type="region of interest" description="Disordered" evidence="3">
    <location>
        <begin position="404"/>
        <end position="441"/>
    </location>
</feature>
<feature type="domain" description="BAT2 N-terminal" evidence="4">
    <location>
        <begin position="14"/>
        <end position="150"/>
    </location>
</feature>
<organism evidence="5 6">
    <name type="scientific">Canna indica</name>
    <name type="common">Indian-shot</name>
    <dbReference type="NCBI Taxonomy" id="4628"/>
    <lineage>
        <taxon>Eukaryota</taxon>
        <taxon>Viridiplantae</taxon>
        <taxon>Streptophyta</taxon>
        <taxon>Embryophyta</taxon>
        <taxon>Tracheophyta</taxon>
        <taxon>Spermatophyta</taxon>
        <taxon>Magnoliopsida</taxon>
        <taxon>Liliopsida</taxon>
        <taxon>Zingiberales</taxon>
        <taxon>Cannaceae</taxon>
        <taxon>Canna</taxon>
    </lineage>
</organism>
<evidence type="ECO:0000313" key="6">
    <source>
        <dbReference type="Proteomes" id="UP001327560"/>
    </source>
</evidence>
<feature type="compositionally biased region" description="Polar residues" evidence="3">
    <location>
        <begin position="1151"/>
        <end position="1165"/>
    </location>
</feature>
<keyword evidence="1" id="KW-0597">Phosphoprotein</keyword>
<keyword evidence="6" id="KW-1185">Reference proteome</keyword>
<feature type="region of interest" description="Disordered" evidence="3">
    <location>
        <begin position="850"/>
        <end position="873"/>
    </location>
</feature>
<feature type="region of interest" description="Disordered" evidence="3">
    <location>
        <begin position="1327"/>
        <end position="1458"/>
    </location>
</feature>
<feature type="region of interest" description="Disordered" evidence="3">
    <location>
        <begin position="979"/>
        <end position="998"/>
    </location>
</feature>
<feature type="region of interest" description="Disordered" evidence="3">
    <location>
        <begin position="1204"/>
        <end position="1291"/>
    </location>
</feature>
<feature type="compositionally biased region" description="Polar residues" evidence="3">
    <location>
        <begin position="55"/>
        <end position="85"/>
    </location>
</feature>
<evidence type="ECO:0000259" key="4">
    <source>
        <dbReference type="Pfam" id="PF07001"/>
    </source>
</evidence>
<feature type="compositionally biased region" description="Low complexity" evidence="3">
    <location>
        <begin position="423"/>
        <end position="438"/>
    </location>
</feature>
<feature type="region of interest" description="Disordered" evidence="3">
    <location>
        <begin position="1008"/>
        <end position="1078"/>
    </location>
</feature>
<feature type="coiled-coil region" evidence="2">
    <location>
        <begin position="788"/>
        <end position="826"/>
    </location>
</feature>
<feature type="compositionally biased region" description="Polar residues" evidence="3">
    <location>
        <begin position="1401"/>
        <end position="1419"/>
    </location>
</feature>
<feature type="region of interest" description="Disordered" evidence="3">
    <location>
        <begin position="1146"/>
        <end position="1173"/>
    </location>
</feature>
<dbReference type="PANTHER" id="PTHR34805:SF1">
    <property type="entry name" value="PROTEIN MODIFIER OF SNC1 1"/>
    <property type="match status" value="1"/>
</dbReference>
<feature type="compositionally biased region" description="Polar residues" evidence="3">
    <location>
        <begin position="853"/>
        <end position="864"/>
    </location>
</feature>
<dbReference type="Proteomes" id="UP001327560">
    <property type="component" value="Chromosome 9"/>
</dbReference>
<evidence type="ECO:0000256" key="2">
    <source>
        <dbReference type="SAM" id="Coils"/>
    </source>
</evidence>
<feature type="compositionally biased region" description="Basic residues" evidence="3">
    <location>
        <begin position="1019"/>
        <end position="1031"/>
    </location>
</feature>
<feature type="compositionally biased region" description="Basic and acidic residues" evidence="3">
    <location>
        <begin position="1373"/>
        <end position="1383"/>
    </location>
</feature>
<evidence type="ECO:0000256" key="1">
    <source>
        <dbReference type="ARBA" id="ARBA00022553"/>
    </source>
</evidence>
<accession>A0AAQ3L209</accession>
<feature type="region of interest" description="Disordered" evidence="3">
    <location>
        <begin position="174"/>
        <end position="241"/>
    </location>
</feature>
<evidence type="ECO:0000256" key="3">
    <source>
        <dbReference type="SAM" id="MobiDB-lite"/>
    </source>
</evidence>
<feature type="region of interest" description="Disordered" evidence="3">
    <location>
        <begin position="1097"/>
        <end position="1125"/>
    </location>
</feature>
<feature type="compositionally biased region" description="Polar residues" evidence="3">
    <location>
        <begin position="205"/>
        <end position="218"/>
    </location>
</feature>
<dbReference type="InterPro" id="IPR038808">
    <property type="entry name" value="MOS1-like"/>
</dbReference>
<dbReference type="InterPro" id="IPR009738">
    <property type="entry name" value="BAT2_N"/>
</dbReference>
<dbReference type="Pfam" id="PF07001">
    <property type="entry name" value="BAT2_N"/>
    <property type="match status" value="1"/>
</dbReference>
<proteinExistence type="predicted"/>
<evidence type="ECO:0000313" key="5">
    <source>
        <dbReference type="EMBL" id="WOL19114.1"/>
    </source>
</evidence>
<protein>
    <submittedName>
        <fullName evidence="5">Protein MODIFIER OF SNC1 1-like</fullName>
    </submittedName>
</protein>
<gene>
    <name evidence="5" type="ORF">Cni_G27911</name>
</gene>
<feature type="compositionally biased region" description="Polar residues" evidence="3">
    <location>
        <begin position="111"/>
        <end position="137"/>
    </location>
</feature>
<feature type="compositionally biased region" description="Polar residues" evidence="3">
    <location>
        <begin position="1061"/>
        <end position="1078"/>
    </location>
</feature>
<sequence>MASNILTGEKRWASARKSGMTILGKVPKPINLPSQRLENNGLDPNVEIVPKGTLTWGSRPSSATQNAWNSSTLLSPKTDGSTGLPSQFGARPSSGGSGTRPSTASSDKSQDPSPNSQGSSSCPATASDLLHSNQTPMASRPRSAETRPGSSQLSRFAENSAEHAVAWGSTRTAEKLGVASSRTDKFSLSSGDFPTLGSEKKSELRSQQGNNTSQSQPALVTKRSNEKEELPLSGDDFLDTGNVSIHSSDRTSYAEGGAPLNSKCQINLQYAHPYQNLNMTPTQFDSWHGSPVHAPDGIWYRGGAIGGPFRPAGAPGTSPVDPCAYYSHTFPPNPEAVPRPGAGLGNYPLTNGEEYHRQVLSNSFMFPNHPTIPARPGPRQAPAHYDGYYSYHQVNLCTSGEQEIHPRGMATGPSVYNQHANPSGSFSSGEFQNSSSGNDSQIARKQMLSDGEHVPHQGHYMILLKQHGGLEENHPQEKRQYGSSSPKHLNVKSKPGASGPKQKGDDRRDETPKLVKLATNHRSPSEPPSDYEGRPSNPVLSNLVDKNSCRTSDGILNREPDAVISVIHDQECYPVMRKNAALIEKIEGLNNKVKLASSLIEVGKLPSGQERPKEQKIANAKPEHSAEVIFSAAAPTENKASSITFMPVPFDENSSNAPMSSTRAITIPCDSSALNVMNSPKLSLASTVVSALSESMAIGLVTPECLKAECSGMPKRIHVTHNRHDYPAKLRSDNQIAVRCSRESCGRDYSYLEKMTSDVSASENHDNYSSIETILTPSLDSINNNAQRGKLKEMIAQHTKQLQKEENRTREQKAKALAKLEELNRRSATQNMKQNPNDALTQINNFHHEENSCVDSPSQTNAMTSDPPGDIHAENAEAFPQASESDSEKHGISVPLSLNSVSNTSTTVPQDFAVFHGPSQLLGHEANTISSEAHVSGGSKHKRMGYRRRQKISLDKNSDEGLIMVGNVGFKHMDDLVQKRSPDENPVTPENKVRQDIPVEVNTLELSNAKLPHGGGSSVHHKKRNNRNSRNRNKDEDSMRSAFTSYNVEEHPCEISKSRSQKSVTETSSVPVQASAGNNIKQDLKAGLVHCVEESSKSEEAYNRTNNQLKPQPPRKPARNQQVRPMDKIHGSETAIWAPIMPSNKFEQSEDSSQSIIAGSNCQSPQRDEQDMYNGNRRKKAEMERYVPKPVAKELQQNCTQKSPYVNRSGEMMPDKPYLDTEGSGMGKFGDSSSGRSVSAIKNGKDNKSMRRGGPNVSWRQRSSSELTLPLESPNESSNSSNYTRLCDKASDQSVQLPEQFEPNSSGIHISSVLRDSVLPSVIKEQGVTSRQTPQQVHTVAGSNYVTPDHHRLQSGIDNRSDVNSPILDLNDADARNSRKVDNKNAGSELRAHSHWKPKSQPCSGKQKQRSGGNSGQKVSSHDDKAEKFTAPGIASSLHDETKSTPRHEDGTCMVKDAGQDSAGTKICVSDSDLLKENQDVLTNTDILSEKKSDRHKNQVTHLLHQHGHSSGRFNRGQDGRYRNRESVHIFSKPNAQIDDDKHKNNTHFEYQPVGSYNKCSNLCQTSSNVDHEAHASRQRFKEQAHSQTRICGHFFRRNSGAAHIADSQ</sequence>
<feature type="compositionally biased region" description="Polar residues" evidence="3">
    <location>
        <begin position="1327"/>
        <end position="1346"/>
    </location>
</feature>
<name>A0AAQ3L209_9LILI</name>
<feature type="region of interest" description="Disordered" evidence="3">
    <location>
        <begin position="473"/>
        <end position="547"/>
    </location>
</feature>
<feature type="compositionally biased region" description="Basic and acidic residues" evidence="3">
    <location>
        <begin position="1438"/>
        <end position="1451"/>
    </location>
</feature>
<feature type="compositionally biased region" description="Low complexity" evidence="3">
    <location>
        <begin position="1264"/>
        <end position="1282"/>
    </location>
</feature>
<dbReference type="GO" id="GO:0040029">
    <property type="term" value="P:epigenetic regulation of gene expression"/>
    <property type="evidence" value="ECO:0007669"/>
    <property type="project" value="TreeGrafter"/>
</dbReference>
<dbReference type="PANTHER" id="PTHR34805">
    <property type="entry name" value="PROTEIN MODIFIER OF SNC1 1"/>
    <property type="match status" value="1"/>
</dbReference>
<feature type="compositionally biased region" description="Basic and acidic residues" evidence="3">
    <location>
        <begin position="1048"/>
        <end position="1057"/>
    </location>
</feature>
<feature type="compositionally biased region" description="Low complexity" evidence="3">
    <location>
        <begin position="89"/>
        <end position="106"/>
    </location>
</feature>
<dbReference type="EMBL" id="CP136898">
    <property type="protein sequence ID" value="WOL19114.1"/>
    <property type="molecule type" value="Genomic_DNA"/>
</dbReference>
<keyword evidence="2" id="KW-0175">Coiled coil</keyword>
<feature type="compositionally biased region" description="Basic and acidic residues" evidence="3">
    <location>
        <begin position="502"/>
        <end position="513"/>
    </location>
</feature>
<feature type="region of interest" description="Disordered" evidence="3">
    <location>
        <begin position="24"/>
        <end position="157"/>
    </location>
</feature>